<dbReference type="Pfam" id="PF03713">
    <property type="entry name" value="DUF305"/>
    <property type="match status" value="1"/>
</dbReference>
<dbReference type="InterPro" id="IPR005183">
    <property type="entry name" value="DUF305_CopM-like"/>
</dbReference>
<accession>A0ABU8MIR2</accession>
<dbReference type="InterPro" id="IPR012347">
    <property type="entry name" value="Ferritin-like"/>
</dbReference>
<evidence type="ECO:0000313" key="2">
    <source>
        <dbReference type="EMBL" id="MEJ2867198.1"/>
    </source>
</evidence>
<organism evidence="2 3">
    <name type="scientific">Actinomycetospora aurantiaca</name>
    <dbReference type="NCBI Taxonomy" id="3129233"/>
    <lineage>
        <taxon>Bacteria</taxon>
        <taxon>Bacillati</taxon>
        <taxon>Actinomycetota</taxon>
        <taxon>Actinomycetes</taxon>
        <taxon>Pseudonocardiales</taxon>
        <taxon>Pseudonocardiaceae</taxon>
        <taxon>Actinomycetospora</taxon>
    </lineage>
</organism>
<feature type="domain" description="DUF305" evidence="1">
    <location>
        <begin position="49"/>
        <end position="188"/>
    </location>
</feature>
<reference evidence="2 3" key="1">
    <citation type="submission" date="2024-03" db="EMBL/GenBank/DDBJ databases">
        <title>Actinomycetospora sp. OC33-EN08, a novel actinomycete isolated from wild orchid (Aerides multiflora).</title>
        <authorList>
            <person name="Suriyachadkun C."/>
        </authorList>
    </citation>
    <scope>NUCLEOTIDE SEQUENCE [LARGE SCALE GENOMIC DNA]</scope>
    <source>
        <strain evidence="2 3">OC33-EN08</strain>
    </source>
</reference>
<evidence type="ECO:0000259" key="1">
    <source>
        <dbReference type="Pfam" id="PF03713"/>
    </source>
</evidence>
<name>A0ABU8MIR2_9PSEU</name>
<dbReference type="PANTHER" id="PTHR36933:SF1">
    <property type="entry name" value="SLL0788 PROTEIN"/>
    <property type="match status" value="1"/>
</dbReference>
<dbReference type="EMBL" id="JBBEGN010000002">
    <property type="protein sequence ID" value="MEJ2867198.1"/>
    <property type="molecule type" value="Genomic_DNA"/>
</dbReference>
<dbReference type="PROSITE" id="PS51257">
    <property type="entry name" value="PROKAR_LIPOPROTEIN"/>
    <property type="match status" value="1"/>
</dbReference>
<evidence type="ECO:0000313" key="3">
    <source>
        <dbReference type="Proteomes" id="UP001385809"/>
    </source>
</evidence>
<protein>
    <submittedName>
        <fullName evidence="2">DUF305 domain-containing protein</fullName>
    </submittedName>
</protein>
<gene>
    <name evidence="2" type="ORF">WCD74_05435</name>
</gene>
<comment type="caution">
    <text evidence="2">The sequence shown here is derived from an EMBL/GenBank/DDBJ whole genome shotgun (WGS) entry which is preliminary data.</text>
</comment>
<dbReference type="Gene3D" id="1.20.1260.10">
    <property type="match status" value="1"/>
</dbReference>
<sequence length="191" mass="19334">MNNRVLGGLVAATALVAGLAGCSGPGIPAAAPPASTAGAVADGSHNAADVAFVQGMIPHHQQAIMMSDLVATRSASPEITQLAASISGAQGPEIEQMTRMLSTWGVAPGGSMSGMSGMMGPQQMQQLQTLAGPAFDRAWLGMMIEHHTGAVEMSRVELAQGQDSGARALATDIVTSQQAEIGQMQTLLGQG</sequence>
<dbReference type="Proteomes" id="UP001385809">
    <property type="component" value="Unassembled WGS sequence"/>
</dbReference>
<dbReference type="RefSeq" id="WP_337693820.1">
    <property type="nucleotide sequence ID" value="NZ_JBBEGN010000002.1"/>
</dbReference>
<keyword evidence="3" id="KW-1185">Reference proteome</keyword>
<proteinExistence type="predicted"/>
<dbReference type="PANTHER" id="PTHR36933">
    <property type="entry name" value="SLL0788 PROTEIN"/>
    <property type="match status" value="1"/>
</dbReference>